<sequence>MASIDEALNLINANIEAVNDLQGQVEATKAQTEELLGQVQALGIEAASNALNVGKEQLEEGSAMAAALRSKLEEARSSVEVAKHA</sequence>
<dbReference type="AlphaFoldDB" id="A0A9W6LFI3"/>
<evidence type="ECO:0000313" key="1">
    <source>
        <dbReference type="EMBL" id="GLI41653.1"/>
    </source>
</evidence>
<proteinExistence type="predicted"/>
<protein>
    <submittedName>
        <fullName evidence="1">Uncharacterized protein</fullName>
    </submittedName>
</protein>
<keyword evidence="2" id="KW-1185">Reference proteome</keyword>
<dbReference type="Proteomes" id="UP001144313">
    <property type="component" value="Unassembled WGS sequence"/>
</dbReference>
<comment type="caution">
    <text evidence="1">The sequence shown here is derived from an EMBL/GenBank/DDBJ whole genome shotgun (WGS) entry which is preliminary data.</text>
</comment>
<dbReference type="RefSeq" id="WP_270115383.1">
    <property type="nucleotide sequence ID" value="NZ_BAAAOL010000003.1"/>
</dbReference>
<organism evidence="1 2">
    <name type="scientific">Glycomyces algeriensis</name>
    <dbReference type="NCBI Taxonomy" id="256037"/>
    <lineage>
        <taxon>Bacteria</taxon>
        <taxon>Bacillati</taxon>
        <taxon>Actinomycetota</taxon>
        <taxon>Actinomycetes</taxon>
        <taxon>Glycomycetales</taxon>
        <taxon>Glycomycetaceae</taxon>
        <taxon>Glycomyces</taxon>
    </lineage>
</organism>
<reference evidence="1" key="1">
    <citation type="submission" date="2022-12" db="EMBL/GenBank/DDBJ databases">
        <title>Reference genome sequencing for broad-spectrum identification of bacterial and archaeal isolates by mass spectrometry.</title>
        <authorList>
            <person name="Sekiguchi Y."/>
            <person name="Tourlousse D.M."/>
        </authorList>
    </citation>
    <scope>NUCLEOTIDE SEQUENCE</scope>
    <source>
        <strain evidence="1">LLR39Z86</strain>
    </source>
</reference>
<dbReference type="EMBL" id="BSDT01000001">
    <property type="protein sequence ID" value="GLI41653.1"/>
    <property type="molecule type" value="Genomic_DNA"/>
</dbReference>
<name>A0A9W6LFI3_9ACTN</name>
<accession>A0A9W6LFI3</accession>
<evidence type="ECO:0000313" key="2">
    <source>
        <dbReference type="Proteomes" id="UP001144313"/>
    </source>
</evidence>
<gene>
    <name evidence="1" type="ORF">GALLR39Z86_15030</name>
</gene>